<keyword evidence="8" id="KW-1185">Reference proteome</keyword>
<comment type="subcellular location">
    <subcellularLocation>
        <location evidence="1">Nucleus</location>
    </subcellularLocation>
</comment>
<protein>
    <submittedName>
        <fullName evidence="9">FERM domain-containing protein</fullName>
    </submittedName>
</protein>
<evidence type="ECO:0000259" key="6">
    <source>
        <dbReference type="Pfam" id="PF24629"/>
    </source>
</evidence>
<keyword evidence="2" id="KW-0805">Transcription regulation</keyword>
<dbReference type="InterPro" id="IPR057515">
    <property type="entry name" value="STATB_N"/>
</dbReference>
<dbReference type="GO" id="GO:0005634">
    <property type="term" value="C:nucleus"/>
    <property type="evidence" value="ECO:0007669"/>
    <property type="project" value="UniProtKB-SubCell"/>
</dbReference>
<dbReference type="InterPro" id="IPR012345">
    <property type="entry name" value="STAT_TF_DNA-bd_N"/>
</dbReference>
<dbReference type="GO" id="GO:0003677">
    <property type="term" value="F:DNA binding"/>
    <property type="evidence" value="ECO:0007669"/>
    <property type="project" value="UniProtKB-KW"/>
</dbReference>
<accession>A0A183GYJ7</accession>
<dbReference type="AlphaFoldDB" id="A0A183GYJ7"/>
<gene>
    <name evidence="7" type="ORF">OFLC_LOCUS307</name>
</gene>
<evidence type="ECO:0000313" key="7">
    <source>
        <dbReference type="EMBL" id="VDO25332.1"/>
    </source>
</evidence>
<feature type="domain" description="Signal transducer and activator of transcription b N-terminal" evidence="6">
    <location>
        <begin position="29"/>
        <end position="151"/>
    </location>
</feature>
<dbReference type="Proteomes" id="UP000267606">
    <property type="component" value="Unassembled WGS sequence"/>
</dbReference>
<dbReference type="Gene3D" id="2.60.40.630">
    <property type="entry name" value="STAT transcription factor, DNA-binding domain"/>
    <property type="match status" value="1"/>
</dbReference>
<evidence type="ECO:0000313" key="9">
    <source>
        <dbReference type="WBParaSite" id="OFLC_0000030601-mRNA-1"/>
    </source>
</evidence>
<dbReference type="EMBL" id="UZAJ01000089">
    <property type="protein sequence ID" value="VDO25332.1"/>
    <property type="molecule type" value="Genomic_DNA"/>
</dbReference>
<evidence type="ECO:0000256" key="4">
    <source>
        <dbReference type="ARBA" id="ARBA00023163"/>
    </source>
</evidence>
<sequence>MESIDLEQQQLQQSFSNVKDLEVTNIDVNFIIKHNSSAEIYQHFKDNADFLLSGKVLPANRQQIIAQILFHANDLYGAFEDERNYLMGEILYSWAARQQKVSIGTLWTQQKHYCLLDTIHEQFVYLKERCNNSEFEIFYTKFQQLAHYFLYYSVIVSRQPPSVVIKCGDAEKHRRSRFWFNTELRILGGHAFDLDINNNGVEIRCFLITDDTARHLLTDAYYNIYENEEFSIEPPCAVFSKKDGNLKAKFDDMVGLSILNFKKIQICSTSK</sequence>
<evidence type="ECO:0000313" key="8">
    <source>
        <dbReference type="Proteomes" id="UP000267606"/>
    </source>
</evidence>
<evidence type="ECO:0000256" key="1">
    <source>
        <dbReference type="ARBA" id="ARBA00004123"/>
    </source>
</evidence>
<organism evidence="9">
    <name type="scientific">Onchocerca flexuosa</name>
    <dbReference type="NCBI Taxonomy" id="387005"/>
    <lineage>
        <taxon>Eukaryota</taxon>
        <taxon>Metazoa</taxon>
        <taxon>Ecdysozoa</taxon>
        <taxon>Nematoda</taxon>
        <taxon>Chromadorea</taxon>
        <taxon>Rhabditida</taxon>
        <taxon>Spirurina</taxon>
        <taxon>Spiruromorpha</taxon>
        <taxon>Filarioidea</taxon>
        <taxon>Onchocercidae</taxon>
        <taxon>Onchocerca</taxon>
    </lineage>
</organism>
<evidence type="ECO:0000256" key="5">
    <source>
        <dbReference type="ARBA" id="ARBA00023242"/>
    </source>
</evidence>
<dbReference type="WBParaSite" id="OFLC_0000030601-mRNA-1">
    <property type="protein sequence ID" value="OFLC_0000030601-mRNA-1"/>
    <property type="gene ID" value="OFLC_0000030601"/>
</dbReference>
<reference evidence="9" key="1">
    <citation type="submission" date="2016-06" db="UniProtKB">
        <authorList>
            <consortium name="WormBaseParasite"/>
        </authorList>
    </citation>
    <scope>IDENTIFICATION</scope>
</reference>
<keyword evidence="3" id="KW-0238">DNA-binding</keyword>
<proteinExistence type="predicted"/>
<keyword evidence="5" id="KW-0539">Nucleus</keyword>
<reference evidence="7 8" key="2">
    <citation type="submission" date="2018-11" db="EMBL/GenBank/DDBJ databases">
        <authorList>
            <consortium name="Pathogen Informatics"/>
        </authorList>
    </citation>
    <scope>NUCLEOTIDE SEQUENCE [LARGE SCALE GENOMIC DNA]</scope>
</reference>
<dbReference type="Pfam" id="PF24629">
    <property type="entry name" value="STATB_N"/>
    <property type="match status" value="1"/>
</dbReference>
<evidence type="ECO:0000256" key="3">
    <source>
        <dbReference type="ARBA" id="ARBA00023125"/>
    </source>
</evidence>
<dbReference type="STRING" id="387005.A0A183GYJ7"/>
<name>A0A183GYJ7_9BILA</name>
<keyword evidence="4" id="KW-0804">Transcription</keyword>
<evidence type="ECO:0000256" key="2">
    <source>
        <dbReference type="ARBA" id="ARBA00023015"/>
    </source>
</evidence>